<dbReference type="InterPro" id="IPR050613">
    <property type="entry name" value="Sec_Metabolite_Reg"/>
</dbReference>
<reference evidence="4" key="1">
    <citation type="journal article" date="2020" name="Stud. Mycol.">
        <title>101 Dothideomycetes genomes: a test case for predicting lifestyles and emergence of pathogens.</title>
        <authorList>
            <person name="Haridas S."/>
            <person name="Albert R."/>
            <person name="Binder M."/>
            <person name="Bloem J."/>
            <person name="Labutti K."/>
            <person name="Salamov A."/>
            <person name="Andreopoulos B."/>
            <person name="Baker S."/>
            <person name="Barry K."/>
            <person name="Bills G."/>
            <person name="Bluhm B."/>
            <person name="Cannon C."/>
            <person name="Castanera R."/>
            <person name="Culley D."/>
            <person name="Daum C."/>
            <person name="Ezra D."/>
            <person name="Gonzalez J."/>
            <person name="Henrissat B."/>
            <person name="Kuo A."/>
            <person name="Liang C."/>
            <person name="Lipzen A."/>
            <person name="Lutzoni F."/>
            <person name="Magnuson J."/>
            <person name="Mondo S."/>
            <person name="Nolan M."/>
            <person name="Ohm R."/>
            <person name="Pangilinan J."/>
            <person name="Park H.-J."/>
            <person name="Ramirez L."/>
            <person name="Alfaro M."/>
            <person name="Sun H."/>
            <person name="Tritt A."/>
            <person name="Yoshinaga Y."/>
            <person name="Zwiers L.-H."/>
            <person name="Turgeon B."/>
            <person name="Goodwin S."/>
            <person name="Spatafora J."/>
            <person name="Crous P."/>
            <person name="Grigoriev I."/>
        </authorList>
    </citation>
    <scope>NUCLEOTIDE SEQUENCE</scope>
    <source>
        <strain evidence="4">CBS 115976</strain>
    </source>
</reference>
<protein>
    <recommendedName>
        <fullName evidence="3">Xylanolytic transcriptional activator regulatory domain-containing protein</fullName>
    </recommendedName>
</protein>
<dbReference type="Proteomes" id="UP000799302">
    <property type="component" value="Unassembled WGS sequence"/>
</dbReference>
<evidence type="ECO:0000256" key="1">
    <source>
        <dbReference type="ARBA" id="ARBA00004123"/>
    </source>
</evidence>
<evidence type="ECO:0000259" key="3">
    <source>
        <dbReference type="SMART" id="SM00906"/>
    </source>
</evidence>
<comment type="subcellular location">
    <subcellularLocation>
        <location evidence="1">Nucleus</location>
    </subcellularLocation>
</comment>
<dbReference type="PANTHER" id="PTHR31001">
    <property type="entry name" value="UNCHARACTERIZED TRANSCRIPTIONAL REGULATORY PROTEIN"/>
    <property type="match status" value="1"/>
</dbReference>
<dbReference type="EMBL" id="MU004240">
    <property type="protein sequence ID" value="KAF2665418.1"/>
    <property type="molecule type" value="Genomic_DNA"/>
</dbReference>
<dbReference type="AlphaFoldDB" id="A0A6A6U2Q5"/>
<proteinExistence type="predicted"/>
<evidence type="ECO:0000256" key="2">
    <source>
        <dbReference type="ARBA" id="ARBA00023242"/>
    </source>
</evidence>
<dbReference type="CDD" id="cd12148">
    <property type="entry name" value="fungal_TF_MHR"/>
    <property type="match status" value="1"/>
</dbReference>
<dbReference type="GO" id="GO:0005634">
    <property type="term" value="C:nucleus"/>
    <property type="evidence" value="ECO:0007669"/>
    <property type="project" value="UniProtKB-SubCell"/>
</dbReference>
<dbReference type="Pfam" id="PF04082">
    <property type="entry name" value="Fungal_trans"/>
    <property type="match status" value="1"/>
</dbReference>
<feature type="domain" description="Xylanolytic transcriptional activator regulatory" evidence="3">
    <location>
        <begin position="12"/>
        <end position="90"/>
    </location>
</feature>
<dbReference type="GO" id="GO:0006351">
    <property type="term" value="P:DNA-templated transcription"/>
    <property type="evidence" value="ECO:0007669"/>
    <property type="project" value="InterPro"/>
</dbReference>
<name>A0A6A6U2Q5_9PEZI</name>
<accession>A0A6A6U2Q5</accession>
<evidence type="ECO:0000313" key="5">
    <source>
        <dbReference type="Proteomes" id="UP000799302"/>
    </source>
</evidence>
<keyword evidence="5" id="KW-1185">Reference proteome</keyword>
<dbReference type="PANTHER" id="PTHR31001:SF85">
    <property type="entry name" value="ZN(II)2CYS6 TRANSCRIPTION FACTOR (EUROFUNG)"/>
    <property type="match status" value="1"/>
</dbReference>
<dbReference type="InterPro" id="IPR007219">
    <property type="entry name" value="XnlR_reg_dom"/>
</dbReference>
<gene>
    <name evidence="4" type="ORF">BT63DRAFT_428381</name>
</gene>
<dbReference type="SMART" id="SM00906">
    <property type="entry name" value="Fungal_trans"/>
    <property type="match status" value="1"/>
</dbReference>
<dbReference type="GO" id="GO:0008270">
    <property type="term" value="F:zinc ion binding"/>
    <property type="evidence" value="ECO:0007669"/>
    <property type="project" value="InterPro"/>
</dbReference>
<sequence>MMVHYSPISAPIDTLLALATGQAFRLGIHQESSQLSHSTTMGARTSIEMRRRLWWHIMTLDIQCAAYNKKSPMVSDAMWNTKFPGTFNDNELTMSNSSIPPPTSQIFDADTVMMGSSNSHGEDLENRRADNSFSLSRIEIIYALSVIERLATSSRFTERVKYTDELVQKLNKKYLQLWTGNDTQSFFERNALKLMLSKLLLSAKGDVPTQEILQQCAVVAEAAASLRMTYPSCAWLLRQSVELENLELLWKCLATLPENMSANPPYVWALAESATKSGERDDMAACYPHQWERIIELRDRAMQVRATRRPGGSRADAVVVE</sequence>
<dbReference type="OrthoDB" id="435881at2759"/>
<organism evidence="4 5">
    <name type="scientific">Microthyrium microscopicum</name>
    <dbReference type="NCBI Taxonomy" id="703497"/>
    <lineage>
        <taxon>Eukaryota</taxon>
        <taxon>Fungi</taxon>
        <taxon>Dikarya</taxon>
        <taxon>Ascomycota</taxon>
        <taxon>Pezizomycotina</taxon>
        <taxon>Dothideomycetes</taxon>
        <taxon>Dothideomycetes incertae sedis</taxon>
        <taxon>Microthyriales</taxon>
        <taxon>Microthyriaceae</taxon>
        <taxon>Microthyrium</taxon>
    </lineage>
</organism>
<dbReference type="GO" id="GO:0003677">
    <property type="term" value="F:DNA binding"/>
    <property type="evidence" value="ECO:0007669"/>
    <property type="project" value="InterPro"/>
</dbReference>
<evidence type="ECO:0000313" key="4">
    <source>
        <dbReference type="EMBL" id="KAF2665418.1"/>
    </source>
</evidence>
<keyword evidence="2" id="KW-0539">Nucleus</keyword>